<evidence type="ECO:0000256" key="3">
    <source>
        <dbReference type="ARBA" id="ARBA00022692"/>
    </source>
</evidence>
<evidence type="ECO:0000256" key="1">
    <source>
        <dbReference type="ARBA" id="ARBA00004651"/>
    </source>
</evidence>
<dbReference type="GO" id="GO:0007165">
    <property type="term" value="P:signal transduction"/>
    <property type="evidence" value="ECO:0007669"/>
    <property type="project" value="UniProtKB-KW"/>
</dbReference>
<feature type="transmembrane region" description="Helical" evidence="6">
    <location>
        <begin position="284"/>
        <end position="304"/>
    </location>
</feature>
<evidence type="ECO:0000256" key="6">
    <source>
        <dbReference type="RuleBase" id="RU363108"/>
    </source>
</evidence>
<dbReference type="Pfam" id="PF08395">
    <property type="entry name" value="7tm_7"/>
    <property type="match status" value="1"/>
</dbReference>
<dbReference type="GO" id="GO:0050909">
    <property type="term" value="P:sensory perception of taste"/>
    <property type="evidence" value="ECO:0007669"/>
    <property type="project" value="InterPro"/>
</dbReference>
<name>A0AAV0W4L6_9HEMI</name>
<reference evidence="7 8" key="1">
    <citation type="submission" date="2023-01" db="EMBL/GenBank/DDBJ databases">
        <authorList>
            <person name="Whitehead M."/>
        </authorList>
    </citation>
    <scope>NUCLEOTIDE SEQUENCE [LARGE SCALE GENOMIC DNA]</scope>
</reference>
<feature type="transmembrane region" description="Helical" evidence="6">
    <location>
        <begin position="354"/>
        <end position="374"/>
    </location>
</feature>
<comment type="similarity">
    <text evidence="6">Belongs to the insect chemoreceptor superfamily. Gustatory receptor (GR) family.</text>
</comment>
<feature type="transmembrane region" description="Helical" evidence="6">
    <location>
        <begin position="244"/>
        <end position="264"/>
    </location>
</feature>
<feature type="transmembrane region" description="Helical" evidence="6">
    <location>
        <begin position="169"/>
        <end position="188"/>
    </location>
</feature>
<evidence type="ECO:0000256" key="2">
    <source>
        <dbReference type="ARBA" id="ARBA00022475"/>
    </source>
</evidence>
<keyword evidence="6" id="KW-0807">Transducer</keyword>
<keyword evidence="4 6" id="KW-1133">Transmembrane helix</keyword>
<protein>
    <recommendedName>
        <fullName evidence="6">Gustatory receptor</fullName>
    </recommendedName>
</protein>
<comment type="caution">
    <text evidence="7">The sequence shown here is derived from an EMBL/GenBank/DDBJ whole genome shotgun (WGS) entry which is preliminary data.</text>
</comment>
<keyword evidence="8" id="KW-1185">Reference proteome</keyword>
<organism evidence="7 8">
    <name type="scientific">Macrosiphum euphorbiae</name>
    <name type="common">potato aphid</name>
    <dbReference type="NCBI Taxonomy" id="13131"/>
    <lineage>
        <taxon>Eukaryota</taxon>
        <taxon>Metazoa</taxon>
        <taxon>Ecdysozoa</taxon>
        <taxon>Arthropoda</taxon>
        <taxon>Hexapoda</taxon>
        <taxon>Insecta</taxon>
        <taxon>Pterygota</taxon>
        <taxon>Neoptera</taxon>
        <taxon>Paraneoptera</taxon>
        <taxon>Hemiptera</taxon>
        <taxon>Sternorrhyncha</taxon>
        <taxon>Aphidomorpha</taxon>
        <taxon>Aphidoidea</taxon>
        <taxon>Aphididae</taxon>
        <taxon>Macrosiphini</taxon>
        <taxon>Macrosiphum</taxon>
    </lineage>
</organism>
<feature type="transmembrane region" description="Helical" evidence="6">
    <location>
        <begin position="42"/>
        <end position="62"/>
    </location>
</feature>
<evidence type="ECO:0000256" key="5">
    <source>
        <dbReference type="ARBA" id="ARBA00023136"/>
    </source>
</evidence>
<dbReference type="InterPro" id="IPR013604">
    <property type="entry name" value="7TM_chemorcpt"/>
</dbReference>
<keyword evidence="5 6" id="KW-0472">Membrane</keyword>
<comment type="subcellular location">
    <subcellularLocation>
        <location evidence="1 6">Cell membrane</location>
        <topology evidence="1 6">Multi-pass membrane protein</topology>
    </subcellularLocation>
</comment>
<evidence type="ECO:0000313" key="7">
    <source>
        <dbReference type="EMBL" id="CAI6350729.1"/>
    </source>
</evidence>
<accession>A0AAV0W4L6</accession>
<dbReference type="Proteomes" id="UP001160148">
    <property type="component" value="Unassembled WGS sequence"/>
</dbReference>
<proteinExistence type="inferred from homology"/>
<feature type="transmembrane region" description="Helical" evidence="6">
    <location>
        <begin position="74"/>
        <end position="98"/>
    </location>
</feature>
<gene>
    <name evidence="7" type="ORF">MEUPH1_LOCUS7158</name>
</gene>
<dbReference type="AlphaFoldDB" id="A0AAV0W4L6"/>
<feature type="transmembrane region" description="Helical" evidence="6">
    <location>
        <begin position="130"/>
        <end position="149"/>
    </location>
</feature>
<keyword evidence="3 6" id="KW-0812">Transmembrane</keyword>
<sequence length="405" mass="47242">MTTIFHITLRSILIISKCMGLIDISYTVGPTGLFVRNINSTFYVFLEITRMIVLLICTYLYFHQFDPDFHIFQYISIFKFWIVIIAARVSTIWIIKFINGIIEFDQRITPISTNLLITQHSLQKKQWDRIFISFIVYLIGFKSVQVYLYPIKNVNISSLVQSLVFSPPYVMDATVTITSCFFLQNLYVRFQTIIDFWKCLPTELVAVPGQWTHTEIVVLMENTRLLHSELCELLQTFTQGYGPLLLGFYTFSYISMLVGVYFIVNNDPLSSANTAEKFRVVIPLVIHVQMFSFMVSIIVFVSFINEKRIKMISYLRLYQISNLHLDIKRQIKMFMNQIPAYELDRISAFGFFDINLKLVTSIIVLLITGISTMVQMKDHPIILQLNNDTKTFLIKLFKTSRIKLN</sequence>
<dbReference type="EMBL" id="CARXXK010000001">
    <property type="protein sequence ID" value="CAI6350729.1"/>
    <property type="molecule type" value="Genomic_DNA"/>
</dbReference>
<evidence type="ECO:0000256" key="4">
    <source>
        <dbReference type="ARBA" id="ARBA00022989"/>
    </source>
</evidence>
<keyword evidence="6" id="KW-0675">Receptor</keyword>
<evidence type="ECO:0000313" key="8">
    <source>
        <dbReference type="Proteomes" id="UP001160148"/>
    </source>
</evidence>
<keyword evidence="2 6" id="KW-1003">Cell membrane</keyword>
<comment type="function">
    <text evidence="6">Gustatory receptor which mediates acceptance or avoidance behavior, depending on its substrates.</text>
</comment>
<dbReference type="GO" id="GO:0005886">
    <property type="term" value="C:plasma membrane"/>
    <property type="evidence" value="ECO:0007669"/>
    <property type="project" value="UniProtKB-SubCell"/>
</dbReference>